<dbReference type="AlphaFoldDB" id="A0A6A5Z2H6"/>
<evidence type="ECO:0000256" key="1">
    <source>
        <dbReference type="SAM" id="MobiDB-lite"/>
    </source>
</evidence>
<dbReference type="InterPro" id="IPR037460">
    <property type="entry name" value="SEST-like"/>
</dbReference>
<evidence type="ECO:0000313" key="4">
    <source>
        <dbReference type="Proteomes" id="UP000799770"/>
    </source>
</evidence>
<feature type="region of interest" description="Disordered" evidence="1">
    <location>
        <begin position="80"/>
        <end position="99"/>
    </location>
</feature>
<name>A0A6A5Z2H6_9PLEO</name>
<sequence length="1032" mass="115987">MWLSRAATAAVLLSSLFPVAFSASIIRPRYNNPVPKVKKWVALGDSYAAGPGAGSEWDNPPGSGKCMRRAEAYAPHLQVDPEMLGPDGQQPPNGHSSRPDFTFAACTGAKTRHMLDPNEPTGNQLNKITEDTTMVTLSIGGNDVKFSKILMTCVYGAALGKIEKKCEERKQEGYGELYGTNNPSDTFLKRYYQLLEEILNERLRWKKTDKRTVIYQTGYPMFFDDFTGQCDSTDFLGMNPKAPKMVQALRKSLNLMTQQLNGVLQYWIDLKNDEWAQEIVNDANQRVWVSPIHFIDIDWRYQDHRFCRDPVKEVDRKDPDTWFFHSPVFPVLEGQEQNQTYLDLAMENNPITWTPGDDGDPELNLNISVNSTKPAYDPQVVLTPPTDEEKVRTFHPKPAGFAATSDAIKWEIYRNDKQKALKGKKFHIMCLGDFSALGEGYEMDNEERYGFIPYLHAILRRRENFDDEAIAHDFIGSQKTGFIGDVGHEIYPKARKWSEVTGWASGTEFFKRSVGKVIPIMMGAKDLQNQRPVMDIVDDVNDLLDAIYKEDDKAVVLLGSVPMMGDPIDDGSEFWGAQRAILQFNAELAKIANYETRARNRKIAFVHLSATQRKRIKNNPYVPNKEGYQRIAFDFLNGLLQANERGFFNGDEWSTAAKIPDTPSYNLKPLVDNEATDGVKCHQKKGDQDSFDIDSLTKSLFRGAKDQDDWINNYACNKNYTCKFSWDTIDYDGSSQYPFSQGPTCVYAGGDKDTDSSAHQFVVRRENLGDELDDWCKSNLKSIMDDCVRKGNGYGGYWGDGKRAIHLSHVLYKDDSSDAQPPVTQAVPNWRNNFPTGEQALKDIKTSDYGKLDAQVLPEVGDNYPPKDVPDVGDDPISYKTFDPNEDSTPKPTKAMSVVISDTVPQGEQQNVLNWRFFEVAVGKKGGCTEEGAELIHSDHNYWYTDFNDKSLDYPPWPGGTYPLTVYGEEGCEFKSDGTNAGNLFCPSFKGKMKGDAVGCKEDPAKGAGPGATTKCPTHGQDFDHATVICEW</sequence>
<dbReference type="GO" id="GO:0006629">
    <property type="term" value="P:lipid metabolic process"/>
    <property type="evidence" value="ECO:0007669"/>
    <property type="project" value="TreeGrafter"/>
</dbReference>
<evidence type="ECO:0000256" key="2">
    <source>
        <dbReference type="SAM" id="SignalP"/>
    </source>
</evidence>
<dbReference type="InterPro" id="IPR036514">
    <property type="entry name" value="SGNH_hydro_sf"/>
</dbReference>
<dbReference type="Gene3D" id="3.40.50.1110">
    <property type="entry name" value="SGNH hydrolase"/>
    <property type="match status" value="2"/>
</dbReference>
<dbReference type="EMBL" id="ML977327">
    <property type="protein sequence ID" value="KAF2113635.1"/>
    <property type="molecule type" value="Genomic_DNA"/>
</dbReference>
<proteinExistence type="predicted"/>
<dbReference type="OrthoDB" id="21678at2759"/>
<feature type="signal peptide" evidence="2">
    <location>
        <begin position="1"/>
        <end position="22"/>
    </location>
</feature>
<dbReference type="GO" id="GO:0016788">
    <property type="term" value="F:hydrolase activity, acting on ester bonds"/>
    <property type="evidence" value="ECO:0007669"/>
    <property type="project" value="InterPro"/>
</dbReference>
<protein>
    <recommendedName>
        <fullName evidence="5">SGNH hydrolase-type esterase domain-containing protein</fullName>
    </recommendedName>
</protein>
<evidence type="ECO:0008006" key="5">
    <source>
        <dbReference type="Google" id="ProtNLM"/>
    </source>
</evidence>
<dbReference type="Proteomes" id="UP000799770">
    <property type="component" value="Unassembled WGS sequence"/>
</dbReference>
<dbReference type="CDD" id="cd01823">
    <property type="entry name" value="SEST_like"/>
    <property type="match status" value="1"/>
</dbReference>
<keyword evidence="4" id="KW-1185">Reference proteome</keyword>
<feature type="chain" id="PRO_5025484865" description="SGNH hydrolase-type esterase domain-containing protein" evidence="2">
    <location>
        <begin position="23"/>
        <end position="1032"/>
    </location>
</feature>
<dbReference type="PANTHER" id="PTHR37981:SF1">
    <property type="entry name" value="SGNH HYDROLASE-TYPE ESTERASE DOMAIN-CONTAINING PROTEIN"/>
    <property type="match status" value="1"/>
</dbReference>
<organism evidence="3 4">
    <name type="scientific">Lophiotrema nucula</name>
    <dbReference type="NCBI Taxonomy" id="690887"/>
    <lineage>
        <taxon>Eukaryota</taxon>
        <taxon>Fungi</taxon>
        <taxon>Dikarya</taxon>
        <taxon>Ascomycota</taxon>
        <taxon>Pezizomycotina</taxon>
        <taxon>Dothideomycetes</taxon>
        <taxon>Pleosporomycetidae</taxon>
        <taxon>Pleosporales</taxon>
        <taxon>Lophiotremataceae</taxon>
        <taxon>Lophiotrema</taxon>
    </lineage>
</organism>
<dbReference type="SUPFAM" id="SSF52266">
    <property type="entry name" value="SGNH hydrolase"/>
    <property type="match status" value="2"/>
</dbReference>
<evidence type="ECO:0000313" key="3">
    <source>
        <dbReference type="EMBL" id="KAF2113635.1"/>
    </source>
</evidence>
<reference evidence="3" key="1">
    <citation type="journal article" date="2020" name="Stud. Mycol.">
        <title>101 Dothideomycetes genomes: a test case for predicting lifestyles and emergence of pathogens.</title>
        <authorList>
            <person name="Haridas S."/>
            <person name="Albert R."/>
            <person name="Binder M."/>
            <person name="Bloem J."/>
            <person name="Labutti K."/>
            <person name="Salamov A."/>
            <person name="Andreopoulos B."/>
            <person name="Baker S."/>
            <person name="Barry K."/>
            <person name="Bills G."/>
            <person name="Bluhm B."/>
            <person name="Cannon C."/>
            <person name="Castanera R."/>
            <person name="Culley D."/>
            <person name="Daum C."/>
            <person name="Ezra D."/>
            <person name="Gonzalez J."/>
            <person name="Henrissat B."/>
            <person name="Kuo A."/>
            <person name="Liang C."/>
            <person name="Lipzen A."/>
            <person name="Lutzoni F."/>
            <person name="Magnuson J."/>
            <person name="Mondo S."/>
            <person name="Nolan M."/>
            <person name="Ohm R."/>
            <person name="Pangilinan J."/>
            <person name="Park H.-J."/>
            <person name="Ramirez L."/>
            <person name="Alfaro M."/>
            <person name="Sun H."/>
            <person name="Tritt A."/>
            <person name="Yoshinaga Y."/>
            <person name="Zwiers L.-H."/>
            <person name="Turgeon B."/>
            <person name="Goodwin S."/>
            <person name="Spatafora J."/>
            <person name="Crous P."/>
            <person name="Grigoriev I."/>
        </authorList>
    </citation>
    <scope>NUCLEOTIDE SEQUENCE</scope>
    <source>
        <strain evidence="3">CBS 627.86</strain>
    </source>
</reference>
<accession>A0A6A5Z2H6</accession>
<dbReference type="PANTHER" id="PTHR37981">
    <property type="entry name" value="LIPASE 2"/>
    <property type="match status" value="1"/>
</dbReference>
<keyword evidence="2" id="KW-0732">Signal</keyword>
<gene>
    <name evidence="3" type="ORF">BDV96DRAFT_647889</name>
</gene>